<gene>
    <name evidence="1" type="ORF">FNV43_RR19878</name>
</gene>
<dbReference type="Proteomes" id="UP000796880">
    <property type="component" value="Unassembled WGS sequence"/>
</dbReference>
<accession>A0A8K0GWL5</accession>
<evidence type="ECO:0000313" key="1">
    <source>
        <dbReference type="EMBL" id="KAF3437125.1"/>
    </source>
</evidence>
<dbReference type="EMBL" id="VOIH02000009">
    <property type="protein sequence ID" value="KAF3437125.1"/>
    <property type="molecule type" value="Genomic_DNA"/>
</dbReference>
<comment type="caution">
    <text evidence="1">The sequence shown here is derived from an EMBL/GenBank/DDBJ whole genome shotgun (WGS) entry which is preliminary data.</text>
</comment>
<evidence type="ECO:0000313" key="2">
    <source>
        <dbReference type="Proteomes" id="UP000796880"/>
    </source>
</evidence>
<protein>
    <submittedName>
        <fullName evidence="1">Uncharacterized protein</fullName>
    </submittedName>
</protein>
<name>A0A8K0GWL5_9ROSA</name>
<proteinExistence type="predicted"/>
<dbReference type="AlphaFoldDB" id="A0A8K0GWL5"/>
<sequence length="196" mass="21687">MKLWWHRYGIGQRTSDVQVNINLRYGLAAKYSLRMHTFALSDDRGIYRLSFVFLTKIRVENPSRLDLGWKVGVGGPPTRTYYALGGSVGVDGHQPPTDPHPTCTLGVCGHPPSTDPHPTCTWGVGGHQPPPTTTFQFELLGPHVVKRSESQAPVYAAEVEPKSFEFEALMRLEVRTYQAPECAPDTSSIIVEAPDV</sequence>
<reference evidence="1" key="1">
    <citation type="submission" date="2020-03" db="EMBL/GenBank/DDBJ databases">
        <title>A high-quality chromosome-level genome assembly of a woody plant with both climbing and erect habits, Rhamnella rubrinervis.</title>
        <authorList>
            <person name="Lu Z."/>
            <person name="Yang Y."/>
            <person name="Zhu X."/>
            <person name="Sun Y."/>
        </authorList>
    </citation>
    <scope>NUCLEOTIDE SEQUENCE</scope>
    <source>
        <strain evidence="1">BYM</strain>
        <tissue evidence="1">Leaf</tissue>
    </source>
</reference>
<organism evidence="1 2">
    <name type="scientific">Rhamnella rubrinervis</name>
    <dbReference type="NCBI Taxonomy" id="2594499"/>
    <lineage>
        <taxon>Eukaryota</taxon>
        <taxon>Viridiplantae</taxon>
        <taxon>Streptophyta</taxon>
        <taxon>Embryophyta</taxon>
        <taxon>Tracheophyta</taxon>
        <taxon>Spermatophyta</taxon>
        <taxon>Magnoliopsida</taxon>
        <taxon>eudicotyledons</taxon>
        <taxon>Gunneridae</taxon>
        <taxon>Pentapetalae</taxon>
        <taxon>rosids</taxon>
        <taxon>fabids</taxon>
        <taxon>Rosales</taxon>
        <taxon>Rhamnaceae</taxon>
        <taxon>rhamnoid group</taxon>
        <taxon>Rhamneae</taxon>
        <taxon>Rhamnella</taxon>
    </lineage>
</organism>
<keyword evidence="2" id="KW-1185">Reference proteome</keyword>